<evidence type="ECO:0000256" key="13">
    <source>
        <dbReference type="SAM" id="Phobius"/>
    </source>
</evidence>
<organism evidence="14">
    <name type="scientific">Anoplophora glabripennis</name>
    <name type="common">Asian longhorn beetle</name>
    <name type="synonym">Anoplophora nobilis</name>
    <dbReference type="NCBI Taxonomy" id="217634"/>
    <lineage>
        <taxon>Eukaryota</taxon>
        <taxon>Metazoa</taxon>
        <taxon>Ecdysozoa</taxon>
        <taxon>Arthropoda</taxon>
        <taxon>Hexapoda</taxon>
        <taxon>Insecta</taxon>
        <taxon>Pterygota</taxon>
        <taxon>Neoptera</taxon>
        <taxon>Endopterygota</taxon>
        <taxon>Coleoptera</taxon>
        <taxon>Polyphaga</taxon>
        <taxon>Cucujiformia</taxon>
        <taxon>Chrysomeloidea</taxon>
        <taxon>Cerambycidae</taxon>
        <taxon>Lamiinae</taxon>
        <taxon>Lamiini</taxon>
        <taxon>Anoplophora</taxon>
    </lineage>
</organism>
<evidence type="ECO:0000256" key="11">
    <source>
        <dbReference type="ARBA" id="ARBA00023033"/>
    </source>
</evidence>
<keyword evidence="6" id="KW-0479">Metal-binding</keyword>
<dbReference type="Gene3D" id="1.10.630.10">
    <property type="entry name" value="Cytochrome P450"/>
    <property type="match status" value="1"/>
</dbReference>
<dbReference type="SUPFAM" id="SSF48264">
    <property type="entry name" value="Cytochrome P450"/>
    <property type="match status" value="1"/>
</dbReference>
<dbReference type="InterPro" id="IPR036396">
    <property type="entry name" value="Cyt_P450_sf"/>
</dbReference>
<dbReference type="GO" id="GO:0020037">
    <property type="term" value="F:heme binding"/>
    <property type="evidence" value="ECO:0007669"/>
    <property type="project" value="InterPro"/>
</dbReference>
<dbReference type="InterPro" id="IPR050476">
    <property type="entry name" value="Insect_CytP450_Detox"/>
</dbReference>
<keyword evidence="8" id="KW-0492">Microsome</keyword>
<keyword evidence="13" id="KW-0812">Transmembrane</keyword>
<keyword evidence="5" id="KW-0349">Heme</keyword>
<evidence type="ECO:0000256" key="5">
    <source>
        <dbReference type="ARBA" id="ARBA00022617"/>
    </source>
</evidence>
<comment type="cofactor">
    <cofactor evidence="1">
        <name>heme</name>
        <dbReference type="ChEBI" id="CHEBI:30413"/>
    </cofactor>
</comment>
<dbReference type="GO" id="GO:0004497">
    <property type="term" value="F:monooxygenase activity"/>
    <property type="evidence" value="ECO:0007669"/>
    <property type="project" value="UniProtKB-KW"/>
</dbReference>
<dbReference type="Pfam" id="PF00067">
    <property type="entry name" value="p450"/>
    <property type="match status" value="1"/>
</dbReference>
<comment type="subcellular location">
    <subcellularLocation>
        <location evidence="3">Endoplasmic reticulum membrane</location>
        <topology evidence="3">Peripheral membrane protein</topology>
    </subcellularLocation>
    <subcellularLocation>
        <location evidence="2">Microsome membrane</location>
        <topology evidence="2">Peripheral membrane protein</topology>
    </subcellularLocation>
</comment>
<evidence type="ECO:0000256" key="12">
    <source>
        <dbReference type="ARBA" id="ARBA00023136"/>
    </source>
</evidence>
<evidence type="ECO:0000256" key="8">
    <source>
        <dbReference type="ARBA" id="ARBA00022848"/>
    </source>
</evidence>
<dbReference type="GO" id="GO:0005506">
    <property type="term" value="F:iron ion binding"/>
    <property type="evidence" value="ECO:0007669"/>
    <property type="project" value="InterPro"/>
</dbReference>
<evidence type="ECO:0000256" key="7">
    <source>
        <dbReference type="ARBA" id="ARBA00022824"/>
    </source>
</evidence>
<keyword evidence="13" id="KW-1133">Transmembrane helix</keyword>
<evidence type="ECO:0000256" key="10">
    <source>
        <dbReference type="ARBA" id="ARBA00023004"/>
    </source>
</evidence>
<dbReference type="PANTHER" id="PTHR24292">
    <property type="entry name" value="CYTOCHROME P450"/>
    <property type="match status" value="1"/>
</dbReference>
<keyword evidence="11" id="KW-0503">Monooxygenase</keyword>
<evidence type="ECO:0000256" key="1">
    <source>
        <dbReference type="ARBA" id="ARBA00001971"/>
    </source>
</evidence>
<reference evidence="14" key="1">
    <citation type="submission" date="2013-07" db="EMBL/GenBank/DDBJ databases">
        <title>Midgut Transcriptome Profiling of Anoplphora glabripennis, a Lignocellulose Degrading, Wood-Boring Cerambycid.</title>
        <authorList>
            <person name="Scully E.D."/>
            <person name="Hoover K."/>
            <person name="Carlson J.E."/>
            <person name="Tien M."/>
            <person name="Geib S.M."/>
        </authorList>
    </citation>
    <scope>NUCLEOTIDE SEQUENCE</scope>
</reference>
<name>V5I987_ANOGL</name>
<gene>
    <name evidence="14" type="primary">C6A20</name>
</gene>
<feature type="transmembrane region" description="Helical" evidence="13">
    <location>
        <begin position="12"/>
        <end position="30"/>
    </location>
</feature>
<keyword evidence="12 13" id="KW-0472">Membrane</keyword>
<keyword evidence="7" id="KW-0256">Endoplasmic reticulum</keyword>
<evidence type="ECO:0000313" key="14">
    <source>
        <dbReference type="EMBL" id="JAB65101.1"/>
    </source>
</evidence>
<dbReference type="GO" id="GO:0016705">
    <property type="term" value="F:oxidoreductase activity, acting on paired donors, with incorporation or reduction of molecular oxygen"/>
    <property type="evidence" value="ECO:0007669"/>
    <property type="project" value="InterPro"/>
</dbReference>
<dbReference type="EMBL" id="GALX01003365">
    <property type="protein sequence ID" value="JAB65101.1"/>
    <property type="molecule type" value="Transcribed_RNA"/>
</dbReference>
<keyword evidence="9" id="KW-0560">Oxidoreductase</keyword>
<evidence type="ECO:0000256" key="2">
    <source>
        <dbReference type="ARBA" id="ARBA00004174"/>
    </source>
</evidence>
<proteinExistence type="inferred from homology"/>
<evidence type="ECO:0000256" key="9">
    <source>
        <dbReference type="ARBA" id="ARBA00023002"/>
    </source>
</evidence>
<evidence type="ECO:0000256" key="3">
    <source>
        <dbReference type="ARBA" id="ARBA00004406"/>
    </source>
</evidence>
<dbReference type="PANTHER" id="PTHR24292:SF100">
    <property type="entry name" value="CYTOCHROME P450 6A16, ISOFORM B-RELATED"/>
    <property type="match status" value="1"/>
</dbReference>
<dbReference type="GO" id="GO:0005789">
    <property type="term" value="C:endoplasmic reticulum membrane"/>
    <property type="evidence" value="ECO:0007669"/>
    <property type="project" value="UniProtKB-SubCell"/>
</dbReference>
<evidence type="ECO:0000256" key="4">
    <source>
        <dbReference type="ARBA" id="ARBA00010617"/>
    </source>
</evidence>
<accession>V5I987</accession>
<protein>
    <submittedName>
        <fullName evidence="14">Putative cytochrome P450 6a20</fullName>
    </submittedName>
</protein>
<keyword evidence="10" id="KW-0408">Iron</keyword>
<dbReference type="InterPro" id="IPR001128">
    <property type="entry name" value="Cyt_P450"/>
</dbReference>
<evidence type="ECO:0000256" key="6">
    <source>
        <dbReference type="ARBA" id="ARBA00022723"/>
    </source>
</evidence>
<comment type="similarity">
    <text evidence="4">Belongs to the cytochrome P450 family.</text>
</comment>
<sequence length="193" mass="22642">MILDIPNLSATTYSLLAILLSICVYILWFYKDAYSYWKRRGLEYVEPMIPFGNTFSLFMKKTSMGMMFAKSYLHFKEKGLKHGGFYFFWKPIYVPVDPEIIKRVLISDFENFPNHGFHISESEPMSGHIMNMENAKWRSLRAKYPAAFTSAKMRKMFVIMEKMTKQLIENLEPHAVSGKSLDIKNELSRFTTE</sequence>
<dbReference type="AlphaFoldDB" id="V5I987"/>